<dbReference type="PROSITE" id="PS00236">
    <property type="entry name" value="NEUROTR_ION_CHANNEL"/>
    <property type="match status" value="1"/>
</dbReference>
<dbReference type="Proteomes" id="UP000324629">
    <property type="component" value="Unassembled WGS sequence"/>
</dbReference>
<feature type="domain" description="Neurotransmitter-gated ion-channel ligand-binding" evidence="6">
    <location>
        <begin position="3"/>
        <end position="106"/>
    </location>
</feature>
<dbReference type="Pfam" id="PF02931">
    <property type="entry name" value="Neur_chan_LBD"/>
    <property type="match status" value="1"/>
</dbReference>
<dbReference type="GO" id="GO:0004888">
    <property type="term" value="F:transmembrane signaling receptor activity"/>
    <property type="evidence" value="ECO:0007669"/>
    <property type="project" value="InterPro"/>
</dbReference>
<dbReference type="InterPro" id="IPR006201">
    <property type="entry name" value="Neur_channel"/>
</dbReference>
<proteinExistence type="inferred from homology"/>
<dbReference type="Gene3D" id="1.20.58.390">
    <property type="entry name" value="Neurotransmitter-gated ion-channel transmembrane domain"/>
    <property type="match status" value="2"/>
</dbReference>
<dbReference type="Pfam" id="PF02932">
    <property type="entry name" value="Neur_chan_memb"/>
    <property type="match status" value="1"/>
</dbReference>
<keyword evidence="9" id="KW-1185">Reference proteome</keyword>
<feature type="transmembrane region" description="Helical" evidence="5">
    <location>
        <begin position="207"/>
        <end position="224"/>
    </location>
</feature>
<dbReference type="InterPro" id="IPR036734">
    <property type="entry name" value="Neur_chan_lig-bd_sf"/>
</dbReference>
<feature type="transmembrane region" description="Helical" evidence="5">
    <location>
        <begin position="169"/>
        <end position="195"/>
    </location>
</feature>
<dbReference type="CDD" id="cd18997">
    <property type="entry name" value="LGIC_ECD_nAChR"/>
    <property type="match status" value="1"/>
</dbReference>
<dbReference type="InterPro" id="IPR018000">
    <property type="entry name" value="Neurotransmitter_ion_chnl_CS"/>
</dbReference>
<dbReference type="CDD" id="cd19051">
    <property type="entry name" value="LGIC_TM_cation"/>
    <property type="match status" value="1"/>
</dbReference>
<keyword evidence="2 5" id="KW-0812">Transmembrane</keyword>
<evidence type="ECO:0000256" key="5">
    <source>
        <dbReference type="RuleBase" id="RU000687"/>
    </source>
</evidence>
<keyword evidence="4 5" id="KW-0472">Membrane</keyword>
<evidence type="ECO:0000313" key="9">
    <source>
        <dbReference type="Proteomes" id="UP000324629"/>
    </source>
</evidence>
<evidence type="ECO:0000256" key="1">
    <source>
        <dbReference type="ARBA" id="ARBA00004141"/>
    </source>
</evidence>
<evidence type="ECO:0000256" key="2">
    <source>
        <dbReference type="ARBA" id="ARBA00022692"/>
    </source>
</evidence>
<dbReference type="Gene3D" id="2.70.170.10">
    <property type="entry name" value="Neurotransmitter-gated ion-channel ligand-binding domain"/>
    <property type="match status" value="1"/>
</dbReference>
<feature type="transmembrane region" description="Helical" evidence="5">
    <location>
        <begin position="108"/>
        <end position="133"/>
    </location>
</feature>
<gene>
    <name evidence="8" type="ORF">DEA37_0014955</name>
</gene>
<feature type="transmembrane region" description="Helical" evidence="5">
    <location>
        <begin position="460"/>
        <end position="483"/>
    </location>
</feature>
<reference evidence="8 9" key="1">
    <citation type="journal article" date="2019" name="Gigascience">
        <title>Whole-genome sequence of the oriental lung fluke Paragonimus westermani.</title>
        <authorList>
            <person name="Oey H."/>
            <person name="Zakrzewski M."/>
            <person name="Narain K."/>
            <person name="Devi K.R."/>
            <person name="Agatsuma T."/>
            <person name="Nawaratna S."/>
            <person name="Gobert G.N."/>
            <person name="Jones M.K."/>
            <person name="Ragan M.A."/>
            <person name="McManus D.P."/>
            <person name="Krause L."/>
        </authorList>
    </citation>
    <scope>NUCLEOTIDE SEQUENCE [LARGE SCALE GENOMIC DNA]</scope>
    <source>
        <strain evidence="8 9">IND2009</strain>
    </source>
</reference>
<dbReference type="GO" id="GO:0016020">
    <property type="term" value="C:membrane"/>
    <property type="evidence" value="ECO:0007669"/>
    <property type="project" value="UniProtKB-SubCell"/>
</dbReference>
<comment type="similarity">
    <text evidence="5">Belongs to the ligand-gated ion channel (TC 1.A.9) family.</text>
</comment>
<dbReference type="PANTHER" id="PTHR18945">
    <property type="entry name" value="NEUROTRANSMITTER GATED ION CHANNEL"/>
    <property type="match status" value="1"/>
</dbReference>
<evidence type="ECO:0000259" key="6">
    <source>
        <dbReference type="Pfam" id="PF02931"/>
    </source>
</evidence>
<keyword evidence="5" id="KW-0406">Ion transport</keyword>
<dbReference type="FunFam" id="2.70.170.10:FF:000060">
    <property type="entry name" value="Nicotinic acetylcholine receptor subunit alpha4"/>
    <property type="match status" value="1"/>
</dbReference>
<dbReference type="AlphaFoldDB" id="A0A5J4NT63"/>
<dbReference type="PRINTS" id="PR00252">
    <property type="entry name" value="NRIONCHANNEL"/>
</dbReference>
<accession>A0A5J4NT63</accession>
<dbReference type="EMBL" id="QNGE01000995">
    <property type="protein sequence ID" value="KAA3678692.1"/>
    <property type="molecule type" value="Genomic_DNA"/>
</dbReference>
<name>A0A5J4NT63_9TREM</name>
<dbReference type="InterPro" id="IPR038050">
    <property type="entry name" value="Neuro_actylchol_rec"/>
</dbReference>
<dbReference type="SUPFAM" id="SSF63712">
    <property type="entry name" value="Nicotinic receptor ligand binding domain-like"/>
    <property type="match status" value="1"/>
</dbReference>
<protein>
    <submittedName>
        <fullName evidence="8">Uncharacterized protein</fullName>
    </submittedName>
</protein>
<dbReference type="InterPro" id="IPR006202">
    <property type="entry name" value="Neur_chan_lig-bd"/>
</dbReference>
<keyword evidence="5" id="KW-0813">Transport</keyword>
<keyword evidence="3 5" id="KW-1133">Transmembrane helix</keyword>
<dbReference type="FunFam" id="1.20.58.390:FF:000073">
    <property type="entry name" value="Neuronal acetylcholine receptor subunit alpha-9-II"/>
    <property type="match status" value="1"/>
</dbReference>
<evidence type="ECO:0000256" key="4">
    <source>
        <dbReference type="ARBA" id="ARBA00023136"/>
    </source>
</evidence>
<dbReference type="GO" id="GO:0005230">
    <property type="term" value="F:extracellular ligand-gated monoatomic ion channel activity"/>
    <property type="evidence" value="ECO:0007669"/>
    <property type="project" value="InterPro"/>
</dbReference>
<organism evidence="8 9">
    <name type="scientific">Paragonimus westermani</name>
    <dbReference type="NCBI Taxonomy" id="34504"/>
    <lineage>
        <taxon>Eukaryota</taxon>
        <taxon>Metazoa</taxon>
        <taxon>Spiralia</taxon>
        <taxon>Lophotrochozoa</taxon>
        <taxon>Platyhelminthes</taxon>
        <taxon>Trematoda</taxon>
        <taxon>Digenea</taxon>
        <taxon>Plagiorchiida</taxon>
        <taxon>Troglotremata</taxon>
        <taxon>Troglotrematidae</taxon>
        <taxon>Paragonimus</taxon>
    </lineage>
</organism>
<keyword evidence="5" id="KW-0407">Ion channel</keyword>
<comment type="subcellular location">
    <subcellularLocation>
        <location evidence="1">Membrane</location>
        <topology evidence="1">Multi-pass membrane protein</topology>
    </subcellularLocation>
</comment>
<dbReference type="SUPFAM" id="SSF90112">
    <property type="entry name" value="Neurotransmitter-gated ion-channel transmembrane pore"/>
    <property type="match status" value="1"/>
</dbReference>
<feature type="domain" description="Neurotransmitter-gated ion-channel transmembrane" evidence="7">
    <location>
        <begin position="114"/>
        <end position="476"/>
    </location>
</feature>
<sequence>MRSKAMVYNDGKVFWSPPAKLRTACKIDITYFPFDDQSCMMKFGSWAYDGWQVNISKRHEEVDMSNYVQNGEWDILKVNVVRQEVVYPCCDEPYPYLRFTIYMRRRNLYYLFNIILPCLWLTVLSLISFWLPPDSGEKITLGITVLLAFSVFMLLIAEKMPATSEFVPLIGIYLTVTMAMTSLSIILTVGVLHIHHRSANHAPVPEWLRIFLFDMIAPLLRMSTIRRYRLNLQSGGDYPNMVDNLKIQPTTEKSDCIDASQARSVNRYPYLPNQPSKNGDPIAHNKEAVNIDLKQCFAKGSLEMENHRISLTVGIPPTEDSGNTQAVNMQHETDGSTKFCRIPVVENSKYIPVGASPPGRITEERCLQSFKQQYDQDVQTNEETDLTINQPPSLDPSVVRSDKMYNSLTMGLANLIQQATVNQARLLACLDHLQQKQTSEQIVFAMINEWQMVAVIVDRLLFWLFLLVASLTSVIILIIMPLFKPEIIP</sequence>
<evidence type="ECO:0000259" key="7">
    <source>
        <dbReference type="Pfam" id="PF02932"/>
    </source>
</evidence>
<feature type="transmembrane region" description="Helical" evidence="5">
    <location>
        <begin position="139"/>
        <end position="157"/>
    </location>
</feature>
<comment type="caution">
    <text evidence="8">The sequence shown here is derived from an EMBL/GenBank/DDBJ whole genome shotgun (WGS) entry which is preliminary data.</text>
</comment>
<dbReference type="InterPro" id="IPR006029">
    <property type="entry name" value="Neurotrans-gated_channel_TM"/>
</dbReference>
<evidence type="ECO:0000256" key="3">
    <source>
        <dbReference type="ARBA" id="ARBA00022989"/>
    </source>
</evidence>
<evidence type="ECO:0000313" key="8">
    <source>
        <dbReference type="EMBL" id="KAA3678692.1"/>
    </source>
</evidence>
<dbReference type="InterPro" id="IPR036719">
    <property type="entry name" value="Neuro-gated_channel_TM_sf"/>
</dbReference>